<dbReference type="Pfam" id="PF01547">
    <property type="entry name" value="SBP_bac_1"/>
    <property type="match status" value="1"/>
</dbReference>
<dbReference type="EMBL" id="CP001185">
    <property type="protein sequence ID" value="ACJ76354.1"/>
    <property type="molecule type" value="Genomic_DNA"/>
</dbReference>
<evidence type="ECO:0000313" key="2">
    <source>
        <dbReference type="EMBL" id="ACJ76354.1"/>
    </source>
</evidence>
<protein>
    <submittedName>
        <fullName evidence="2">Bacterial extracellular solute-binding protein</fullName>
    </submittedName>
</protein>
<dbReference type="eggNOG" id="COG1653">
    <property type="taxonomic scope" value="Bacteria"/>
</dbReference>
<dbReference type="SUPFAM" id="SSF53850">
    <property type="entry name" value="Periplasmic binding protein-like II"/>
    <property type="match status" value="1"/>
</dbReference>
<reference evidence="2 3" key="1">
    <citation type="journal article" date="2009" name="J. Bacteriol.">
        <title>The genome of Thermosipho africanus TCF52B: lateral genetic connections to the Firmicutes and Archaea.</title>
        <authorList>
            <person name="Nesboe C.L."/>
            <person name="Bapteste E."/>
            <person name="Curtis B."/>
            <person name="Dahle H."/>
            <person name="Lopez P."/>
            <person name="Macleod D."/>
            <person name="Dlutek M."/>
            <person name="Bowman S."/>
            <person name="Zhaxybayeva O."/>
            <person name="Birkeland N.-K."/>
            <person name="Doolittle W.F."/>
        </authorList>
    </citation>
    <scope>NUCLEOTIDE SEQUENCE [LARGE SCALE GENOMIC DNA]</scope>
    <source>
        <strain evidence="2 3">TCF52B</strain>
    </source>
</reference>
<dbReference type="RefSeq" id="WP_012580489.1">
    <property type="nucleotide sequence ID" value="NC_011653.1"/>
</dbReference>
<dbReference type="Proteomes" id="UP000002453">
    <property type="component" value="Chromosome"/>
</dbReference>
<evidence type="ECO:0000256" key="1">
    <source>
        <dbReference type="SAM" id="Phobius"/>
    </source>
</evidence>
<proteinExistence type="predicted"/>
<keyword evidence="1" id="KW-1133">Transmembrane helix</keyword>
<keyword evidence="1" id="KW-0472">Membrane</keyword>
<dbReference type="PANTHER" id="PTHR43649:SF27">
    <property type="entry name" value="EXTRACELLULAR SOLUTE-BINDING PROTEIN FAMILY 1"/>
    <property type="match status" value="1"/>
</dbReference>
<dbReference type="PANTHER" id="PTHR43649">
    <property type="entry name" value="ARABINOSE-BINDING PROTEIN-RELATED"/>
    <property type="match status" value="1"/>
</dbReference>
<dbReference type="InterPro" id="IPR050490">
    <property type="entry name" value="Bact_solute-bd_prot1"/>
</dbReference>
<dbReference type="Gene3D" id="3.40.190.10">
    <property type="entry name" value="Periplasmic binding protein-like II"/>
    <property type="match status" value="1"/>
</dbReference>
<dbReference type="InterPro" id="IPR006059">
    <property type="entry name" value="SBP"/>
</dbReference>
<organism evidence="2 3">
    <name type="scientific">Thermosipho africanus (strain TCF52B)</name>
    <dbReference type="NCBI Taxonomy" id="484019"/>
    <lineage>
        <taxon>Bacteria</taxon>
        <taxon>Thermotogati</taxon>
        <taxon>Thermotogota</taxon>
        <taxon>Thermotogae</taxon>
        <taxon>Thermotogales</taxon>
        <taxon>Fervidobacteriaceae</taxon>
        <taxon>Thermosipho</taxon>
    </lineage>
</organism>
<dbReference type="Gene3D" id="2.60.120.260">
    <property type="entry name" value="Galactose-binding domain-like"/>
    <property type="match status" value="1"/>
</dbReference>
<dbReference type="STRING" id="484019.THA_1931"/>
<dbReference type="KEGG" id="taf:THA_1931"/>
<keyword evidence="3" id="KW-1185">Reference proteome</keyword>
<evidence type="ECO:0000313" key="3">
    <source>
        <dbReference type="Proteomes" id="UP000002453"/>
    </source>
</evidence>
<dbReference type="OrthoDB" id="383574at2"/>
<accession>B7IEC7</accession>
<name>B7IEC7_THEAB</name>
<dbReference type="CDD" id="cd14489">
    <property type="entry name" value="CBM_SBP_bac_1_like"/>
    <property type="match status" value="1"/>
</dbReference>
<dbReference type="AlphaFoldDB" id="B7IEC7"/>
<sequence length="964" mass="112058">MIRLIKIIGLIFITLFVISLILFLFGQKSYYEFSNYIKSIKKNQINVQITPDEALRRYFSFYENLEKTPIYSGEMVLHTDESTTINFYLKKGGIFNILLVYKIDSNTTNNGSLEISKEGEESFIGLLDNYAYYDKSQLILDRYGNEVVPEQYRVDIALYSVLKDAKRIISKPLTFEFVSGNNKIVLKNLKSDITIKSIYLLKQEELLNYEDYIKNYDNYSTKDLMIEAEDLILKSDFTSSIGNEQTPEITPFEITKKRLNNILEDTFSSSGQKLIWIFNIDEPGLYKIAFRYKQTINKGIPSFRNIKIDGKIPFKEFEFYPFYYTGYKWTTVTLSDGVKPYFVYLDKGLHFLTLEVATGPFEKYIQFLQESVRKLQDIGLDIRKLIGNNFDPNRTWNIEKYMPNVVSDLENLADVLEDKYTSLLEILGEQGRASISDMIVAAELIREIIKEPERIPFYLDVLSEGAASIAQRLSNLSLNLKKQPLGIDKIFIYSNDRFVENSQSKFLINSYAELYKLFLSFTNKNEYYSVYEKSSDDELSVWVNRPVQYVETLQYLIDSDFTRKYGIKVKLSIMQNEQKLILASAAGNTPDVALGISSWIPFDLAIRGALYPLSNFPDFVDTLKDDYNLETLLPYVLENKIYGVTEAQNFYVLFYRKDILEKLDIPIPQTWEDVKKILPEIQRRGMNFFIPMCEQTTKFFNTTAPFIFQAGGRIYTKDGLKAAIGEEKAVKGFELMTELFSIYGLPEQVASFYNSFRYGLIPIGVADFANYILLSNAADEIYGLWDIAPSPGIINEKNENVRYQVASDRADVIFKNSNKKEQAWTFLKWWLSKETQVKYARMLVNRYGPEYMFNTANISAFNELDYFPENHKKVILEQWRWIKEVQRHPGGYMTEREVSNIWNAVVIEGKSLRPTIDRAEILINRELERKLAEFGYIKNGKIIKKFPIYDSIYELLRGGLNEEN</sequence>
<feature type="transmembrane region" description="Helical" evidence="1">
    <location>
        <begin position="7"/>
        <end position="26"/>
    </location>
</feature>
<dbReference type="HOGENOM" id="CLU_309660_0_0_0"/>
<gene>
    <name evidence="2" type="ordered locus">THA_1931</name>
</gene>
<keyword evidence="1" id="KW-0812">Transmembrane</keyword>